<dbReference type="AlphaFoldDB" id="A0A0G0ZIX5"/>
<dbReference type="STRING" id="1618659.UV11_C0006G0029"/>
<organism evidence="1 2">
    <name type="scientific">Candidatus Giovannonibacteria bacterium GW2011_GWF2_42_19</name>
    <dbReference type="NCBI Taxonomy" id="1618659"/>
    <lineage>
        <taxon>Bacteria</taxon>
        <taxon>Candidatus Giovannoniibacteriota</taxon>
    </lineage>
</organism>
<reference evidence="1 2" key="1">
    <citation type="journal article" date="2015" name="Nature">
        <title>rRNA introns, odd ribosomes, and small enigmatic genomes across a large radiation of phyla.</title>
        <authorList>
            <person name="Brown C.T."/>
            <person name="Hug L.A."/>
            <person name="Thomas B.C."/>
            <person name="Sharon I."/>
            <person name="Castelle C.J."/>
            <person name="Singh A."/>
            <person name="Wilkins M.J."/>
            <person name="Williams K.H."/>
            <person name="Banfield J.F."/>
        </authorList>
    </citation>
    <scope>NUCLEOTIDE SEQUENCE [LARGE SCALE GENOMIC DNA]</scope>
</reference>
<gene>
    <name evidence="1" type="ORF">UV11_C0006G0029</name>
</gene>
<evidence type="ECO:0000313" key="2">
    <source>
        <dbReference type="Proteomes" id="UP000034036"/>
    </source>
</evidence>
<name>A0A0G0ZIX5_9BACT</name>
<evidence type="ECO:0000313" key="1">
    <source>
        <dbReference type="EMBL" id="KKS48624.1"/>
    </source>
</evidence>
<dbReference type="Proteomes" id="UP000034036">
    <property type="component" value="Unassembled WGS sequence"/>
</dbReference>
<comment type="caution">
    <text evidence="1">The sequence shown here is derived from an EMBL/GenBank/DDBJ whole genome shotgun (WGS) entry which is preliminary data.</text>
</comment>
<protein>
    <submittedName>
        <fullName evidence="1">Uncharacterized protein</fullName>
    </submittedName>
</protein>
<sequence>MSYKENMVLFQKLVEDIRKDSQALFDAFIQKSPIVSGNHMLKVTMVVTVEKIPALTTASVLKLKTGSIRARKTDRVLKGTDWDKIMAIEWMPQHRKILNFLRATDNAPITEKELEVRRIPCSYSDQQYINLIFRSKAPEYRLLNVERYRQDLVSSDHHLKVFIVEERVKPLPEQIAVKAE</sequence>
<accession>A0A0G0ZIX5</accession>
<dbReference type="EMBL" id="LCDF01000006">
    <property type="protein sequence ID" value="KKS48624.1"/>
    <property type="molecule type" value="Genomic_DNA"/>
</dbReference>
<proteinExistence type="predicted"/>